<sequence length="160" mass="18798">MIDKHLLEELEFVLTHPDCNVDRLENFYNNCLFMNEYVPIYAFVTAIKRINPSLLIEWSSKNKMILTATQDLELNEKDNDINASDSALQISIDLAGHLPTKGYYKVIWSSELGEEFINKMFKRKAIRVIDRKRRDLELVGFRFVTDRKYALYIKVKEESA</sequence>
<reference evidence="2" key="1">
    <citation type="journal article" date="2019" name="Int. J. Syst. Evol. Microbiol.">
        <title>The Global Catalogue of Microorganisms (GCM) 10K type strain sequencing project: providing services to taxonomists for standard genome sequencing and annotation.</title>
        <authorList>
            <consortium name="The Broad Institute Genomics Platform"/>
            <consortium name="The Broad Institute Genome Sequencing Center for Infectious Disease"/>
            <person name="Wu L."/>
            <person name="Ma J."/>
        </authorList>
    </citation>
    <scope>NUCLEOTIDE SEQUENCE [LARGE SCALE GENOMIC DNA]</scope>
    <source>
        <strain evidence="2">CCUG 53519</strain>
    </source>
</reference>
<dbReference type="EMBL" id="JBHTKX010000004">
    <property type="protein sequence ID" value="MFD1130688.1"/>
    <property type="molecule type" value="Genomic_DNA"/>
</dbReference>
<evidence type="ECO:0000313" key="1">
    <source>
        <dbReference type="EMBL" id="MFD1130688.1"/>
    </source>
</evidence>
<accession>A0ABW3Q0X7</accession>
<dbReference type="Proteomes" id="UP001597169">
    <property type="component" value="Unassembled WGS sequence"/>
</dbReference>
<proteinExistence type="predicted"/>
<dbReference type="RefSeq" id="WP_090727259.1">
    <property type="nucleotide sequence ID" value="NZ_JBHTKX010000004.1"/>
</dbReference>
<name>A0ABW3Q0X7_9BACL</name>
<protein>
    <submittedName>
        <fullName evidence="1">Uncharacterized protein</fullName>
    </submittedName>
</protein>
<organism evidence="1 2">
    <name type="scientific">Paenibacillus provencensis</name>
    <dbReference type="NCBI Taxonomy" id="441151"/>
    <lineage>
        <taxon>Bacteria</taxon>
        <taxon>Bacillati</taxon>
        <taxon>Bacillota</taxon>
        <taxon>Bacilli</taxon>
        <taxon>Bacillales</taxon>
        <taxon>Paenibacillaceae</taxon>
        <taxon>Paenibacillus</taxon>
    </lineage>
</organism>
<keyword evidence="2" id="KW-1185">Reference proteome</keyword>
<gene>
    <name evidence="1" type="ORF">ACFQ3J_21325</name>
</gene>
<evidence type="ECO:0000313" key="2">
    <source>
        <dbReference type="Proteomes" id="UP001597169"/>
    </source>
</evidence>
<comment type="caution">
    <text evidence="1">The sequence shown here is derived from an EMBL/GenBank/DDBJ whole genome shotgun (WGS) entry which is preliminary data.</text>
</comment>